<evidence type="ECO:0000256" key="4">
    <source>
        <dbReference type="ARBA" id="ARBA00022692"/>
    </source>
</evidence>
<evidence type="ECO:0000256" key="7">
    <source>
        <dbReference type="ARBA" id="ARBA00022989"/>
    </source>
</evidence>
<comment type="catalytic activity">
    <reaction evidence="10">
        <text>Hydrolyzes the peptide bond -P2-(S-farnesyl or geranylgeranyl)C-P1'-P2'-P3'-COOH where P1' and P2' are amino acids with aliphatic sidechains and P3' is any C-terminal residue.</text>
        <dbReference type="EC" id="3.4.26.1"/>
    </reaction>
</comment>
<accession>A0A672SVN5</accession>
<dbReference type="GO" id="GO:0004222">
    <property type="term" value="F:metalloendopeptidase activity"/>
    <property type="evidence" value="ECO:0007669"/>
    <property type="project" value="InterPro"/>
</dbReference>
<evidence type="ECO:0000256" key="1">
    <source>
        <dbReference type="ARBA" id="ARBA00004477"/>
    </source>
</evidence>
<dbReference type="InParanoid" id="A0A672SVN5"/>
<dbReference type="Ensembl" id="ENSSGRT00000111857.1">
    <property type="protein sequence ID" value="ENSSGRP00000105219.1"/>
    <property type="gene ID" value="ENSSGRG00000052106.1"/>
</dbReference>
<feature type="domain" description="CAAX prenyl protease 2/Lysostaphin resistance protein A-like" evidence="14">
    <location>
        <begin position="40"/>
        <end position="148"/>
    </location>
</feature>
<keyword evidence="16" id="KW-1185">Reference proteome</keyword>
<dbReference type="Proteomes" id="UP000472262">
    <property type="component" value="Unassembled WGS sequence"/>
</dbReference>
<evidence type="ECO:0000256" key="3">
    <source>
        <dbReference type="ARBA" id="ARBA00022670"/>
    </source>
</evidence>
<evidence type="ECO:0000256" key="2">
    <source>
        <dbReference type="ARBA" id="ARBA00006897"/>
    </source>
</evidence>
<dbReference type="InterPro" id="IPR003675">
    <property type="entry name" value="Rce1/LyrA-like_dom"/>
</dbReference>
<dbReference type="PANTHER" id="PTHR13046">
    <property type="entry name" value="PROTEASE U48 CAAX PRENYL PROTEASE RCE1"/>
    <property type="match status" value="1"/>
</dbReference>
<keyword evidence="6" id="KW-0256">Endoplasmic reticulum</keyword>
<keyword evidence="3" id="KW-0645">Protease</keyword>
<evidence type="ECO:0000256" key="13">
    <source>
        <dbReference type="SAM" id="Phobius"/>
    </source>
</evidence>
<keyword evidence="5" id="KW-0378">Hydrolase</keyword>
<reference evidence="15" key="2">
    <citation type="submission" date="2025-09" db="UniProtKB">
        <authorList>
            <consortium name="Ensembl"/>
        </authorList>
    </citation>
    <scope>IDENTIFICATION</scope>
</reference>
<protein>
    <recommendedName>
        <fullName evidence="12">CAAX prenyl protease 2</fullName>
        <ecNumber evidence="11">3.4.26.1</ecNumber>
    </recommendedName>
    <alternativeName>
        <fullName evidence="9">Farnesylated proteins-converting enzyme 2</fullName>
    </alternativeName>
</protein>
<dbReference type="AlphaFoldDB" id="A0A672SVN5"/>
<comment type="subcellular location">
    <subcellularLocation>
        <location evidence="1">Endoplasmic reticulum membrane</location>
        <topology evidence="1">Multi-pass membrane protein</topology>
    </subcellularLocation>
</comment>
<evidence type="ECO:0000256" key="11">
    <source>
        <dbReference type="ARBA" id="ARBA00049729"/>
    </source>
</evidence>
<evidence type="ECO:0000256" key="6">
    <source>
        <dbReference type="ARBA" id="ARBA00022824"/>
    </source>
</evidence>
<sequence>QVLFLGPLTQLAIESPRGLFHDVKASLNSRSWSRCVKDLRWLRNQVVAPLTEEFVFRACMIPMLVVSGNVGFSMNCFNDFTVCFLSHTAHFHHITEQLRFGQDTVFEILICAAFQFTFTYVFGVYSAFIFIRTGHLVGPVLCHLFCNQMGFPAIGSVLQHPQRPVILLSYQLGVLLFLILLFPFTDPAFYGMTPICSLLLTPRSACA</sequence>
<evidence type="ECO:0000259" key="14">
    <source>
        <dbReference type="Pfam" id="PF02517"/>
    </source>
</evidence>
<proteinExistence type="inferred from homology"/>
<name>A0A672SVN5_SINGR</name>
<keyword evidence="4 13" id="KW-0812">Transmembrane</keyword>
<evidence type="ECO:0000313" key="16">
    <source>
        <dbReference type="Proteomes" id="UP000472262"/>
    </source>
</evidence>
<evidence type="ECO:0000256" key="9">
    <source>
        <dbReference type="ARBA" id="ARBA00032607"/>
    </source>
</evidence>
<dbReference type="OMA" id="FLFIRTX"/>
<evidence type="ECO:0000256" key="5">
    <source>
        <dbReference type="ARBA" id="ARBA00022801"/>
    </source>
</evidence>
<evidence type="ECO:0000256" key="8">
    <source>
        <dbReference type="ARBA" id="ARBA00023136"/>
    </source>
</evidence>
<dbReference type="InterPro" id="IPR039731">
    <property type="entry name" value="Rce1"/>
</dbReference>
<evidence type="ECO:0000256" key="10">
    <source>
        <dbReference type="ARBA" id="ARBA00047280"/>
    </source>
</evidence>
<dbReference type="GO" id="GO:0005789">
    <property type="term" value="C:endoplasmic reticulum membrane"/>
    <property type="evidence" value="ECO:0007669"/>
    <property type="project" value="UniProtKB-SubCell"/>
</dbReference>
<organism evidence="15 16">
    <name type="scientific">Sinocyclocheilus grahami</name>
    <name type="common">Dianchi golden-line fish</name>
    <name type="synonym">Barbus grahami</name>
    <dbReference type="NCBI Taxonomy" id="75366"/>
    <lineage>
        <taxon>Eukaryota</taxon>
        <taxon>Metazoa</taxon>
        <taxon>Chordata</taxon>
        <taxon>Craniata</taxon>
        <taxon>Vertebrata</taxon>
        <taxon>Euteleostomi</taxon>
        <taxon>Actinopterygii</taxon>
        <taxon>Neopterygii</taxon>
        <taxon>Teleostei</taxon>
        <taxon>Ostariophysi</taxon>
        <taxon>Cypriniformes</taxon>
        <taxon>Cyprinidae</taxon>
        <taxon>Cyprininae</taxon>
        <taxon>Sinocyclocheilus</taxon>
    </lineage>
</organism>
<feature type="transmembrane region" description="Helical" evidence="13">
    <location>
        <begin position="108"/>
        <end position="131"/>
    </location>
</feature>
<feature type="transmembrane region" description="Helical" evidence="13">
    <location>
        <begin position="165"/>
        <end position="184"/>
    </location>
</feature>
<evidence type="ECO:0000313" key="15">
    <source>
        <dbReference type="Ensembl" id="ENSSGRP00000105219.1"/>
    </source>
</evidence>
<dbReference type="GO" id="GO:0071586">
    <property type="term" value="P:CAAX-box protein processing"/>
    <property type="evidence" value="ECO:0007669"/>
    <property type="project" value="InterPro"/>
</dbReference>
<dbReference type="PANTHER" id="PTHR13046:SF0">
    <property type="entry name" value="CAAX PRENYL PROTEASE 2"/>
    <property type="match status" value="1"/>
</dbReference>
<evidence type="ECO:0000256" key="12">
    <source>
        <dbReference type="ARBA" id="ARBA00049763"/>
    </source>
</evidence>
<dbReference type="Pfam" id="PF02517">
    <property type="entry name" value="Rce1-like"/>
    <property type="match status" value="1"/>
</dbReference>
<keyword evidence="8 13" id="KW-0472">Membrane</keyword>
<dbReference type="EC" id="3.4.26.1" evidence="11"/>
<feature type="transmembrane region" description="Helical" evidence="13">
    <location>
        <begin position="137"/>
        <end position="158"/>
    </location>
</feature>
<reference evidence="15" key="1">
    <citation type="submission" date="2025-08" db="UniProtKB">
        <authorList>
            <consortium name="Ensembl"/>
        </authorList>
    </citation>
    <scope>IDENTIFICATION</scope>
</reference>
<comment type="similarity">
    <text evidence="2">Belongs to the peptidase U48 family.</text>
</comment>
<keyword evidence="7 13" id="KW-1133">Transmembrane helix</keyword>